<gene>
    <name evidence="1" type="ORF">CRV2_00019390</name>
</gene>
<evidence type="ECO:0000313" key="1">
    <source>
        <dbReference type="EMBL" id="CAG9950059.1"/>
    </source>
</evidence>
<name>A0ACA9UBE5_BIOOC</name>
<accession>A0ACA9UBE5</accession>
<dbReference type="EMBL" id="CADEHS020000134">
    <property type="protein sequence ID" value="CAG9950059.1"/>
    <property type="molecule type" value="Genomic_DNA"/>
</dbReference>
<reference evidence="1" key="1">
    <citation type="submission" date="2020-04" db="EMBL/GenBank/DDBJ databases">
        <authorList>
            <person name="Broberg M."/>
        </authorList>
    </citation>
    <scope>NUCLEOTIDE SEQUENCE</scope>
</reference>
<protein>
    <submittedName>
        <fullName evidence="1">Uncharacterized protein</fullName>
    </submittedName>
</protein>
<proteinExistence type="predicted"/>
<sequence length="136" mass="15522">MRKLIVSRWTGVSLLVEDLVASAKYQDALVQVLSLQFPDEINVITGLFDYAHDVRPYLGDKVFSEQELDATTKARALWDRVGELTENFKPTMLGELKEAMTRALQSLASAIEFMKSKPGQLFILRRQNEPTWPSYK</sequence>
<comment type="caution">
    <text evidence="1">The sequence shown here is derived from an EMBL/GenBank/DDBJ whole genome shotgun (WGS) entry which is preliminary data.</text>
</comment>
<keyword evidence="2" id="KW-1185">Reference proteome</keyword>
<organism evidence="1 2">
    <name type="scientific">Clonostachys rosea f. rosea IK726</name>
    <dbReference type="NCBI Taxonomy" id="1349383"/>
    <lineage>
        <taxon>Eukaryota</taxon>
        <taxon>Fungi</taxon>
        <taxon>Dikarya</taxon>
        <taxon>Ascomycota</taxon>
        <taxon>Pezizomycotina</taxon>
        <taxon>Sordariomycetes</taxon>
        <taxon>Hypocreomycetidae</taxon>
        <taxon>Hypocreales</taxon>
        <taxon>Bionectriaceae</taxon>
        <taxon>Clonostachys</taxon>
    </lineage>
</organism>
<reference evidence="1" key="2">
    <citation type="submission" date="2021-10" db="EMBL/GenBank/DDBJ databases">
        <authorList>
            <person name="Piombo E."/>
        </authorList>
    </citation>
    <scope>NUCLEOTIDE SEQUENCE</scope>
</reference>
<evidence type="ECO:0000313" key="2">
    <source>
        <dbReference type="Proteomes" id="UP000836387"/>
    </source>
</evidence>
<dbReference type="Proteomes" id="UP000836387">
    <property type="component" value="Unassembled WGS sequence"/>
</dbReference>